<dbReference type="EMBL" id="JBHRSL010000007">
    <property type="protein sequence ID" value="MFC3052026.1"/>
    <property type="molecule type" value="Genomic_DNA"/>
</dbReference>
<dbReference type="InterPro" id="IPR051783">
    <property type="entry name" value="NAD(P)-dependent_oxidoreduct"/>
</dbReference>
<feature type="domain" description="NAD-dependent epimerase/dehydratase" evidence="1">
    <location>
        <begin position="5"/>
        <end position="224"/>
    </location>
</feature>
<dbReference type="PANTHER" id="PTHR48079:SF6">
    <property type="entry name" value="NAD(P)-BINDING DOMAIN-CONTAINING PROTEIN-RELATED"/>
    <property type="match status" value="1"/>
</dbReference>
<dbReference type="Proteomes" id="UP001595444">
    <property type="component" value="Unassembled WGS sequence"/>
</dbReference>
<sequence length="327" mass="36008">MKTAFVTGATGFLGRHLVDVLLEQGWHVTAMVRNIQSAQKILGDKVTLKKGDLTIPQTIFAAIPDKVDAVFHTAADTSTWAKEEKRQSAVNIEGTRMLLQAILDKDVHRLIHVSSIAVFGEQENLITEKTARTGAESWIPYTHTKSFAERKVKEAVDRGLDAVIVNPTHIIGRYDSHNWARLILRMANGTLPGTPPGRGNFANGRAVAEATVAAYTLGKTGHNYILGGPNVSFHEFLETAAREIGNIKPPAVMPEFLLKTYAKVLSIKAKFSDTRPTVTLEEAHMACEKMDVSSEKAIKELGYKIIPLEQSVRESITYLKEADLLPK</sequence>
<accession>A0ABV7D4N5</accession>
<gene>
    <name evidence="2" type="ORF">ACFOKA_08915</name>
</gene>
<protein>
    <submittedName>
        <fullName evidence="2">NAD-dependent epimerase/dehydratase family protein</fullName>
    </submittedName>
</protein>
<evidence type="ECO:0000313" key="3">
    <source>
        <dbReference type="Proteomes" id="UP001595444"/>
    </source>
</evidence>
<comment type="caution">
    <text evidence="2">The sequence shown here is derived from an EMBL/GenBank/DDBJ whole genome shotgun (WGS) entry which is preliminary data.</text>
</comment>
<proteinExistence type="predicted"/>
<organism evidence="2 3">
    <name type="scientific">Kordiimonas pumila</name>
    <dbReference type="NCBI Taxonomy" id="2161677"/>
    <lineage>
        <taxon>Bacteria</taxon>
        <taxon>Pseudomonadati</taxon>
        <taxon>Pseudomonadota</taxon>
        <taxon>Alphaproteobacteria</taxon>
        <taxon>Kordiimonadales</taxon>
        <taxon>Kordiimonadaceae</taxon>
        <taxon>Kordiimonas</taxon>
    </lineage>
</organism>
<dbReference type="Gene3D" id="3.40.50.720">
    <property type="entry name" value="NAD(P)-binding Rossmann-like Domain"/>
    <property type="match status" value="1"/>
</dbReference>
<dbReference type="SUPFAM" id="SSF51735">
    <property type="entry name" value="NAD(P)-binding Rossmann-fold domains"/>
    <property type="match status" value="1"/>
</dbReference>
<evidence type="ECO:0000259" key="1">
    <source>
        <dbReference type="Pfam" id="PF01370"/>
    </source>
</evidence>
<dbReference type="InterPro" id="IPR036291">
    <property type="entry name" value="NAD(P)-bd_dom_sf"/>
</dbReference>
<evidence type="ECO:0000313" key="2">
    <source>
        <dbReference type="EMBL" id="MFC3052026.1"/>
    </source>
</evidence>
<dbReference type="InterPro" id="IPR001509">
    <property type="entry name" value="Epimerase_deHydtase"/>
</dbReference>
<reference evidence="3" key="1">
    <citation type="journal article" date="2019" name="Int. J. Syst. Evol. Microbiol.">
        <title>The Global Catalogue of Microorganisms (GCM) 10K type strain sequencing project: providing services to taxonomists for standard genome sequencing and annotation.</title>
        <authorList>
            <consortium name="The Broad Institute Genomics Platform"/>
            <consortium name="The Broad Institute Genome Sequencing Center for Infectious Disease"/>
            <person name="Wu L."/>
            <person name="Ma J."/>
        </authorList>
    </citation>
    <scope>NUCLEOTIDE SEQUENCE [LARGE SCALE GENOMIC DNA]</scope>
    <source>
        <strain evidence="3">KCTC 62164</strain>
    </source>
</reference>
<keyword evidence="3" id="KW-1185">Reference proteome</keyword>
<name>A0ABV7D4N5_9PROT</name>
<dbReference type="Pfam" id="PF01370">
    <property type="entry name" value="Epimerase"/>
    <property type="match status" value="1"/>
</dbReference>
<dbReference type="RefSeq" id="WP_194214670.1">
    <property type="nucleotide sequence ID" value="NZ_CP061205.1"/>
</dbReference>
<dbReference type="PANTHER" id="PTHR48079">
    <property type="entry name" value="PROTEIN YEEZ"/>
    <property type="match status" value="1"/>
</dbReference>